<name>A0AAV5S679_MAUHU</name>
<sequence length="149" mass="16879">MVTFNCEVCNATVPKKGTEKHYYRCPNAYYTCIDCSKTFEDGVSYKQHTSCISEDEKYQKALYKGNAKAKGKQKAVKPGQKKEEKKPEEKKPEEKKEAKKSDKVAKPQNKTLTPGANLYKILKGIKDKDAKKKLLKSLVVDAEGRLVQE</sequence>
<evidence type="ECO:0000256" key="2">
    <source>
        <dbReference type="ARBA" id="ARBA00022723"/>
    </source>
</evidence>
<dbReference type="PANTHER" id="PTHR13100">
    <property type="entry name" value="CELL GROWTH-REGULATING NUCLEOLAR PROTEIN LYAR"/>
    <property type="match status" value="1"/>
</dbReference>
<comment type="subcellular location">
    <subcellularLocation>
        <location evidence="1">Nucleus</location>
    </subcellularLocation>
</comment>
<comment type="caution">
    <text evidence="11">The sequence shown here is derived from an EMBL/GenBank/DDBJ whole genome shotgun (WGS) entry which is preliminary data.</text>
</comment>
<dbReference type="SUPFAM" id="SSF57667">
    <property type="entry name" value="beta-beta-alpha zinc fingers"/>
    <property type="match status" value="2"/>
</dbReference>
<feature type="compositionally biased region" description="Basic and acidic residues" evidence="9">
    <location>
        <begin position="80"/>
        <end position="105"/>
    </location>
</feature>
<reference evidence="11 12" key="1">
    <citation type="journal article" date="2023" name="Elife">
        <title>Identification of key yeast species and microbe-microbe interactions impacting larval growth of Drosophila in the wild.</title>
        <authorList>
            <person name="Mure A."/>
            <person name="Sugiura Y."/>
            <person name="Maeda R."/>
            <person name="Honda K."/>
            <person name="Sakurai N."/>
            <person name="Takahashi Y."/>
            <person name="Watada M."/>
            <person name="Katoh T."/>
            <person name="Gotoh A."/>
            <person name="Gotoh Y."/>
            <person name="Taniguchi I."/>
            <person name="Nakamura K."/>
            <person name="Hayashi T."/>
            <person name="Katayama T."/>
            <person name="Uemura T."/>
            <person name="Hattori Y."/>
        </authorList>
    </citation>
    <scope>NUCLEOTIDE SEQUENCE [LARGE SCALE GENOMIC DNA]</scope>
    <source>
        <strain evidence="11 12">KH-74</strain>
    </source>
</reference>
<evidence type="ECO:0000313" key="12">
    <source>
        <dbReference type="Proteomes" id="UP001377567"/>
    </source>
</evidence>
<evidence type="ECO:0000256" key="4">
    <source>
        <dbReference type="ARBA" id="ARBA00022771"/>
    </source>
</evidence>
<evidence type="ECO:0000256" key="7">
    <source>
        <dbReference type="ARBA" id="ARBA00061084"/>
    </source>
</evidence>
<dbReference type="GO" id="GO:0006364">
    <property type="term" value="P:rRNA processing"/>
    <property type="evidence" value="ECO:0007669"/>
    <property type="project" value="TreeGrafter"/>
</dbReference>
<keyword evidence="4 8" id="KW-0863">Zinc-finger</keyword>
<evidence type="ECO:0000256" key="3">
    <source>
        <dbReference type="ARBA" id="ARBA00022737"/>
    </source>
</evidence>
<dbReference type="EMBL" id="BTGD01000027">
    <property type="protein sequence ID" value="GMM59178.1"/>
    <property type="molecule type" value="Genomic_DNA"/>
</dbReference>
<protein>
    <recommendedName>
        <fullName evidence="10">C2H2-type domain-containing protein</fullName>
    </recommendedName>
</protein>
<feature type="domain" description="C2H2-type" evidence="10">
    <location>
        <begin position="30"/>
        <end position="58"/>
    </location>
</feature>
<dbReference type="InterPro" id="IPR014898">
    <property type="entry name" value="Znf_C2H2_LYAR"/>
</dbReference>
<dbReference type="GO" id="GO:0008270">
    <property type="term" value="F:zinc ion binding"/>
    <property type="evidence" value="ECO:0007669"/>
    <property type="project" value="UniProtKB-KW"/>
</dbReference>
<keyword evidence="2" id="KW-0479">Metal-binding</keyword>
<evidence type="ECO:0000256" key="1">
    <source>
        <dbReference type="ARBA" id="ARBA00004123"/>
    </source>
</evidence>
<evidence type="ECO:0000256" key="6">
    <source>
        <dbReference type="ARBA" id="ARBA00023242"/>
    </source>
</evidence>
<feature type="region of interest" description="Disordered" evidence="9">
    <location>
        <begin position="64"/>
        <end position="111"/>
    </location>
</feature>
<accession>A0AAV5S679</accession>
<organism evidence="11 12">
    <name type="scientific">Maudiozyma humilis</name>
    <name type="common">Sour dough yeast</name>
    <name type="synonym">Kazachstania humilis</name>
    <dbReference type="NCBI Taxonomy" id="51915"/>
    <lineage>
        <taxon>Eukaryota</taxon>
        <taxon>Fungi</taxon>
        <taxon>Dikarya</taxon>
        <taxon>Ascomycota</taxon>
        <taxon>Saccharomycotina</taxon>
        <taxon>Saccharomycetes</taxon>
        <taxon>Saccharomycetales</taxon>
        <taxon>Saccharomycetaceae</taxon>
        <taxon>Maudiozyma</taxon>
    </lineage>
</organism>
<gene>
    <name evidence="11" type="ORF">DAKH74_057950</name>
</gene>
<dbReference type="FunFam" id="3.30.1490.490:FF:000001">
    <property type="entry name" value="cell growth-regulating nucleolar protein-like"/>
    <property type="match status" value="1"/>
</dbReference>
<dbReference type="PANTHER" id="PTHR13100:SF10">
    <property type="entry name" value="CELL GROWTH-REGULATING NUCLEOLAR PROTEIN"/>
    <property type="match status" value="1"/>
</dbReference>
<dbReference type="GO" id="GO:0003677">
    <property type="term" value="F:DNA binding"/>
    <property type="evidence" value="ECO:0007669"/>
    <property type="project" value="InterPro"/>
</dbReference>
<keyword evidence="5" id="KW-0862">Zinc</keyword>
<keyword evidence="6" id="KW-0539">Nucleus</keyword>
<dbReference type="Gene3D" id="3.30.1490.490">
    <property type="match status" value="1"/>
</dbReference>
<evidence type="ECO:0000256" key="8">
    <source>
        <dbReference type="PROSITE-ProRule" id="PRU01145"/>
    </source>
</evidence>
<dbReference type="GO" id="GO:0005730">
    <property type="term" value="C:nucleolus"/>
    <property type="evidence" value="ECO:0007669"/>
    <property type="project" value="TreeGrafter"/>
</dbReference>
<dbReference type="Proteomes" id="UP001377567">
    <property type="component" value="Unassembled WGS sequence"/>
</dbReference>
<keyword evidence="3" id="KW-0677">Repeat</keyword>
<dbReference type="PROSITE" id="PS50157">
    <property type="entry name" value="ZINC_FINGER_C2H2_2"/>
    <property type="match status" value="1"/>
</dbReference>
<proteinExistence type="inferred from homology"/>
<dbReference type="GO" id="GO:0000122">
    <property type="term" value="P:negative regulation of transcription by RNA polymerase II"/>
    <property type="evidence" value="ECO:0007669"/>
    <property type="project" value="TreeGrafter"/>
</dbReference>
<dbReference type="InterPro" id="IPR039999">
    <property type="entry name" value="LYAR"/>
</dbReference>
<evidence type="ECO:0000256" key="9">
    <source>
        <dbReference type="SAM" id="MobiDB-lite"/>
    </source>
</evidence>
<dbReference type="InterPro" id="IPR036236">
    <property type="entry name" value="Znf_C2H2_sf"/>
</dbReference>
<dbReference type="AlphaFoldDB" id="A0AAV5S679"/>
<evidence type="ECO:0000313" key="11">
    <source>
        <dbReference type="EMBL" id="GMM59178.1"/>
    </source>
</evidence>
<evidence type="ECO:0000256" key="5">
    <source>
        <dbReference type="ARBA" id="ARBA00022833"/>
    </source>
</evidence>
<comment type="similarity">
    <text evidence="7">Belongs to the UPF0743 family.</text>
</comment>
<dbReference type="Pfam" id="PF08790">
    <property type="entry name" value="zf-LYAR"/>
    <property type="match status" value="1"/>
</dbReference>
<dbReference type="PROSITE" id="PS51804">
    <property type="entry name" value="ZF_C2HC_LYAR"/>
    <property type="match status" value="2"/>
</dbReference>
<evidence type="ECO:0000259" key="10">
    <source>
        <dbReference type="PROSITE" id="PS50157"/>
    </source>
</evidence>
<dbReference type="InterPro" id="IPR013087">
    <property type="entry name" value="Znf_C2H2_type"/>
</dbReference>
<keyword evidence="12" id="KW-1185">Reference proteome</keyword>